<dbReference type="EMBL" id="JBCNJP010000003">
    <property type="protein sequence ID" value="KAK9079096.1"/>
    <property type="molecule type" value="Genomic_DNA"/>
</dbReference>
<dbReference type="InterPro" id="IPR009072">
    <property type="entry name" value="Histone-fold"/>
</dbReference>
<evidence type="ECO:0000256" key="3">
    <source>
        <dbReference type="SAM" id="MobiDB-lite"/>
    </source>
</evidence>
<dbReference type="Pfam" id="PF00125">
    <property type="entry name" value="Histone"/>
    <property type="match status" value="1"/>
</dbReference>
<dbReference type="PANTHER" id="PTHR23428">
    <property type="entry name" value="HISTONE H2B"/>
    <property type="match status" value="1"/>
</dbReference>
<feature type="region of interest" description="Disordered" evidence="3">
    <location>
        <begin position="48"/>
        <end position="146"/>
    </location>
</feature>
<protein>
    <recommendedName>
        <fullName evidence="4">Core Histone H2A/H2B/H3 domain-containing protein</fullName>
    </recommendedName>
</protein>
<keyword evidence="6" id="KW-1185">Reference proteome</keyword>
<dbReference type="Gene3D" id="1.10.20.10">
    <property type="entry name" value="Histone, subunit A"/>
    <property type="match status" value="1"/>
</dbReference>
<evidence type="ECO:0000313" key="6">
    <source>
        <dbReference type="Proteomes" id="UP001408789"/>
    </source>
</evidence>
<dbReference type="GO" id="GO:0003677">
    <property type="term" value="F:DNA binding"/>
    <property type="evidence" value="ECO:0007669"/>
    <property type="project" value="InterPro"/>
</dbReference>
<dbReference type="GO" id="GO:0000786">
    <property type="term" value="C:nucleosome"/>
    <property type="evidence" value="ECO:0007669"/>
    <property type="project" value="InterPro"/>
</dbReference>
<dbReference type="GO" id="GO:0046982">
    <property type="term" value="F:protein heterodimerization activity"/>
    <property type="evidence" value="ECO:0007669"/>
    <property type="project" value="InterPro"/>
</dbReference>
<name>A0AAP0HBV7_9ASTR</name>
<evidence type="ECO:0000259" key="4">
    <source>
        <dbReference type="Pfam" id="PF00125"/>
    </source>
</evidence>
<comment type="similarity">
    <text evidence="2">Belongs to the histone H2B family.</text>
</comment>
<reference evidence="5 6" key="1">
    <citation type="submission" date="2024-04" db="EMBL/GenBank/DDBJ databases">
        <title>The reference genome of an endangered Asteraceae, Deinandra increscens subsp. villosa, native to the Central Coast of California.</title>
        <authorList>
            <person name="Guilliams M."/>
            <person name="Hasenstab-Lehman K."/>
            <person name="Meyer R."/>
            <person name="Mcevoy S."/>
        </authorList>
    </citation>
    <scope>NUCLEOTIDE SEQUENCE [LARGE SCALE GENOMIC DNA]</scope>
    <source>
        <tissue evidence="5">Leaf</tissue>
    </source>
</reference>
<dbReference type="AlphaFoldDB" id="A0AAP0HBV7"/>
<organism evidence="5 6">
    <name type="scientific">Deinandra increscens subsp. villosa</name>
    <dbReference type="NCBI Taxonomy" id="3103831"/>
    <lineage>
        <taxon>Eukaryota</taxon>
        <taxon>Viridiplantae</taxon>
        <taxon>Streptophyta</taxon>
        <taxon>Embryophyta</taxon>
        <taxon>Tracheophyta</taxon>
        <taxon>Spermatophyta</taxon>
        <taxon>Magnoliopsida</taxon>
        <taxon>eudicotyledons</taxon>
        <taxon>Gunneridae</taxon>
        <taxon>Pentapetalae</taxon>
        <taxon>asterids</taxon>
        <taxon>campanulids</taxon>
        <taxon>Asterales</taxon>
        <taxon>Asteraceae</taxon>
        <taxon>Asteroideae</taxon>
        <taxon>Heliantheae alliance</taxon>
        <taxon>Madieae</taxon>
        <taxon>Madiinae</taxon>
        <taxon>Deinandra</taxon>
    </lineage>
</organism>
<feature type="compositionally biased region" description="Basic and acidic residues" evidence="3">
    <location>
        <begin position="102"/>
        <end position="114"/>
    </location>
</feature>
<dbReference type="CDD" id="cd22910">
    <property type="entry name" value="HFD_H2B"/>
    <property type="match status" value="1"/>
</dbReference>
<evidence type="ECO:0000313" key="5">
    <source>
        <dbReference type="EMBL" id="KAK9079096.1"/>
    </source>
</evidence>
<feature type="compositionally biased region" description="Acidic residues" evidence="3">
    <location>
        <begin position="57"/>
        <end position="77"/>
    </location>
</feature>
<accession>A0AAP0HBV7</accession>
<dbReference type="InterPro" id="IPR000558">
    <property type="entry name" value="Histone_H2B"/>
</dbReference>
<dbReference type="FunFam" id="1.10.20.10:FF:000043">
    <property type="entry name" value="Histone H2B"/>
    <property type="match status" value="1"/>
</dbReference>
<dbReference type="Proteomes" id="UP001408789">
    <property type="component" value="Unassembled WGS sequence"/>
</dbReference>
<evidence type="ECO:0000256" key="1">
    <source>
        <dbReference type="ARBA" id="ARBA00002001"/>
    </source>
</evidence>
<dbReference type="InterPro" id="IPR007125">
    <property type="entry name" value="H2A/H2B/H3"/>
</dbReference>
<proteinExistence type="inferred from homology"/>
<evidence type="ECO:0000256" key="2">
    <source>
        <dbReference type="ARBA" id="ARBA00006846"/>
    </source>
</evidence>
<feature type="domain" description="Core Histone H2A/H2B/H3" evidence="4">
    <location>
        <begin position="139"/>
        <end position="219"/>
    </location>
</feature>
<dbReference type="GO" id="GO:0030527">
    <property type="term" value="F:structural constituent of chromatin"/>
    <property type="evidence" value="ECO:0007669"/>
    <property type="project" value="InterPro"/>
</dbReference>
<gene>
    <name evidence="5" type="ORF">SSX86_000766</name>
</gene>
<dbReference type="GO" id="GO:0005634">
    <property type="term" value="C:nucleus"/>
    <property type="evidence" value="ECO:0007669"/>
    <property type="project" value="UniProtKB-ARBA"/>
</dbReference>
<comment type="caution">
    <text evidence="5">The sequence shown here is derived from an EMBL/GenBank/DDBJ whole genome shotgun (WGS) entry which is preliminary data.</text>
</comment>
<dbReference type="SUPFAM" id="SSF47113">
    <property type="entry name" value="Histone-fold"/>
    <property type="match status" value="1"/>
</dbReference>
<comment type="function">
    <text evidence="1">Core component of nucleosome. Nucleosomes wrap and compact DNA into chromatin, limiting DNA accessibility to the cellular machineries which require DNA as a template. Histones thereby play a central role in transcription regulation, DNA repair, DNA replication and chromosomal stability. DNA accessibility is regulated via a complex set of post-translational modifications of histones, also called histone code, and nucleosome remodeling.</text>
</comment>
<dbReference type="SMART" id="SM00427">
    <property type="entry name" value="H2B"/>
    <property type="match status" value="1"/>
</dbReference>
<feature type="compositionally biased region" description="Basic and acidic residues" evidence="3">
    <location>
        <begin position="85"/>
        <end position="94"/>
    </location>
</feature>
<sequence length="245" mass="27129">MAPRKTLLKTTKKTIRETVQVSVVDKTTKKPITRGLSSNEKIEIVTVQTPNPQPETETLEDDDDVTQMEDDEEEELNGTENVIKTGRETREIKVQDTGPRTPKQEPTKKTKEQTTTKTPAREGSIAGGKTARDAIAGGKRKKKRRKVGEVSGELGYKTYLYRVLKQVHPDLGISSKAMVIINNLMGDMFERVAEVAARLSEYNKKMTLSSREIQAAVKLVLPGELGKHAIAEGTKAVTSYVSYGK</sequence>
<dbReference type="PRINTS" id="PR00621">
    <property type="entry name" value="HISTONEH2B"/>
</dbReference>